<evidence type="ECO:0000256" key="1">
    <source>
        <dbReference type="SAM" id="Coils"/>
    </source>
</evidence>
<evidence type="ECO:0000313" key="3">
    <source>
        <dbReference type="Proteomes" id="UP000789901"/>
    </source>
</evidence>
<protein>
    <submittedName>
        <fullName evidence="2">28886_t:CDS:1</fullName>
    </submittedName>
</protein>
<dbReference type="EMBL" id="CAJVQB010033253">
    <property type="protein sequence ID" value="CAG8819508.1"/>
    <property type="molecule type" value="Genomic_DNA"/>
</dbReference>
<dbReference type="Proteomes" id="UP000789901">
    <property type="component" value="Unassembled WGS sequence"/>
</dbReference>
<comment type="caution">
    <text evidence="2">The sequence shown here is derived from an EMBL/GenBank/DDBJ whole genome shotgun (WGS) entry which is preliminary data.</text>
</comment>
<keyword evidence="3" id="KW-1185">Reference proteome</keyword>
<sequence length="541" mass="62453">MLQQIISSMEGEKTVLNLLTGRWINPYGKLFQKLIREGFIYTDSLSDYIEDIWGRSKFFFSHPVLILPLSILANRSDIREKFLISVESAIKSRISLFTQEKNKQSSLQNLIQMNYFSENLTILLKFSWEDKETKAWRDIVLMKFLNQPNLVLSKYKLNALYDAFIETDVLEPEHINLTLTLYSTHHIMSAIMTKFVTDHKLTNEISFKELSQYAPEILELLTDDKEKRCQAPPVPERSGLEAEKVNICQVSDSTCTKETIKEMAQSSSKIQKERSEKHKNEGIDFLDHFSLKSVKERLDLYDVSNTPDKQALADIMIMLYILRVFRSLEKNEEQAKELLTWIQEAIVSRQLRDPGKLGSIYLSTFLKKDEFIPKPYKPLLTSSLRKIGSVFAFVVHSAKNLSEANTFASEALRHSPENHASPSDRYTIHDSSSSTWIFGLDEQNAKVYSVLSREIRALDKKLDNYYSEYNSLKKSVKRLERSVEFLATELENLDECVDRKTVVNLIHEIALSPNIKKYKNSSYSSESSKESDLVETVVVKK</sequence>
<proteinExistence type="predicted"/>
<gene>
    <name evidence="2" type="ORF">GMARGA_LOCUS27326</name>
</gene>
<feature type="coiled-coil region" evidence="1">
    <location>
        <begin position="448"/>
        <end position="496"/>
    </location>
</feature>
<organism evidence="2 3">
    <name type="scientific">Gigaspora margarita</name>
    <dbReference type="NCBI Taxonomy" id="4874"/>
    <lineage>
        <taxon>Eukaryota</taxon>
        <taxon>Fungi</taxon>
        <taxon>Fungi incertae sedis</taxon>
        <taxon>Mucoromycota</taxon>
        <taxon>Glomeromycotina</taxon>
        <taxon>Glomeromycetes</taxon>
        <taxon>Diversisporales</taxon>
        <taxon>Gigasporaceae</taxon>
        <taxon>Gigaspora</taxon>
    </lineage>
</organism>
<keyword evidence="1" id="KW-0175">Coiled coil</keyword>
<evidence type="ECO:0000313" key="2">
    <source>
        <dbReference type="EMBL" id="CAG8819508.1"/>
    </source>
</evidence>
<accession>A0ABN7W7B5</accession>
<name>A0ABN7W7B5_GIGMA</name>
<reference evidence="2 3" key="1">
    <citation type="submission" date="2021-06" db="EMBL/GenBank/DDBJ databases">
        <authorList>
            <person name="Kallberg Y."/>
            <person name="Tangrot J."/>
            <person name="Rosling A."/>
        </authorList>
    </citation>
    <scope>NUCLEOTIDE SEQUENCE [LARGE SCALE GENOMIC DNA]</scope>
    <source>
        <strain evidence="2 3">120-4 pot B 10/14</strain>
    </source>
</reference>